<accession>A0ABR0F3K0</accession>
<protein>
    <submittedName>
        <fullName evidence="2">Uncharacterized protein</fullName>
    </submittedName>
</protein>
<evidence type="ECO:0000256" key="1">
    <source>
        <dbReference type="SAM" id="MobiDB-lite"/>
    </source>
</evidence>
<sequence>MPDDIREQAIEYLELNFDDVAAEFEDTQEEGLTGQALEESEAREMGLEYGEEELEKILQTTAAGQGILTVRKSALIANKKDSERRAESDSKHTTERQFSVIRLER</sequence>
<feature type="region of interest" description="Disordered" evidence="1">
    <location>
        <begin position="79"/>
        <end position="105"/>
    </location>
</feature>
<organism evidence="2 3">
    <name type="scientific">Zasmidium cellare</name>
    <name type="common">Wine cellar mold</name>
    <name type="synonym">Racodium cellare</name>
    <dbReference type="NCBI Taxonomy" id="395010"/>
    <lineage>
        <taxon>Eukaryota</taxon>
        <taxon>Fungi</taxon>
        <taxon>Dikarya</taxon>
        <taxon>Ascomycota</taxon>
        <taxon>Pezizomycotina</taxon>
        <taxon>Dothideomycetes</taxon>
        <taxon>Dothideomycetidae</taxon>
        <taxon>Mycosphaerellales</taxon>
        <taxon>Mycosphaerellaceae</taxon>
        <taxon>Zasmidium</taxon>
    </lineage>
</organism>
<dbReference type="Proteomes" id="UP001305779">
    <property type="component" value="Unassembled WGS sequence"/>
</dbReference>
<dbReference type="EMBL" id="JAXOVC010000001">
    <property type="protein sequence ID" value="KAK4508531.1"/>
    <property type="molecule type" value="Genomic_DNA"/>
</dbReference>
<proteinExistence type="predicted"/>
<evidence type="ECO:0000313" key="2">
    <source>
        <dbReference type="EMBL" id="KAK4508531.1"/>
    </source>
</evidence>
<name>A0ABR0F3K0_ZASCE</name>
<feature type="compositionally biased region" description="Basic and acidic residues" evidence="1">
    <location>
        <begin position="79"/>
        <end position="95"/>
    </location>
</feature>
<evidence type="ECO:0000313" key="3">
    <source>
        <dbReference type="Proteomes" id="UP001305779"/>
    </source>
</evidence>
<gene>
    <name evidence="2" type="ORF">PRZ48_002270</name>
</gene>
<keyword evidence="3" id="KW-1185">Reference proteome</keyword>
<reference evidence="2 3" key="1">
    <citation type="journal article" date="2023" name="G3 (Bethesda)">
        <title>A chromosome-level genome assembly of Zasmidium syzygii isolated from banana leaves.</title>
        <authorList>
            <person name="van Westerhoven A.C."/>
            <person name="Mehrabi R."/>
            <person name="Talebi R."/>
            <person name="Steentjes M.B.F."/>
            <person name="Corcolon B."/>
            <person name="Chong P.A."/>
            <person name="Kema G.H.J."/>
            <person name="Seidl M.F."/>
        </authorList>
    </citation>
    <scope>NUCLEOTIDE SEQUENCE [LARGE SCALE GENOMIC DNA]</scope>
    <source>
        <strain evidence="2 3">P124</strain>
    </source>
</reference>
<comment type="caution">
    <text evidence="2">The sequence shown here is derived from an EMBL/GenBank/DDBJ whole genome shotgun (WGS) entry which is preliminary data.</text>
</comment>